<proteinExistence type="predicted"/>
<keyword evidence="1" id="KW-1133">Transmembrane helix</keyword>
<dbReference type="OrthoDB" id="185963at2"/>
<reference evidence="2 3" key="1">
    <citation type="submission" date="2016-10" db="EMBL/GenBank/DDBJ databases">
        <authorList>
            <person name="de Groot N.N."/>
        </authorList>
    </citation>
    <scope>NUCLEOTIDE SEQUENCE [LARGE SCALE GENOMIC DNA]</scope>
    <source>
        <strain evidence="2 3">B7-7</strain>
    </source>
</reference>
<keyword evidence="2" id="KW-0645">Protease</keyword>
<dbReference type="InterPro" id="IPR011969">
    <property type="entry name" value="Clan_AA_Asp_peptidase_C"/>
</dbReference>
<dbReference type="GO" id="GO:0006508">
    <property type="term" value="P:proteolysis"/>
    <property type="evidence" value="ECO:0007669"/>
    <property type="project" value="UniProtKB-KW"/>
</dbReference>
<dbReference type="AlphaFoldDB" id="A0A1H8Z232"/>
<dbReference type="InterPro" id="IPR001969">
    <property type="entry name" value="Aspartic_peptidase_AS"/>
</dbReference>
<dbReference type="Pfam" id="PF13975">
    <property type="entry name" value="gag-asp_proteas"/>
    <property type="match status" value="1"/>
</dbReference>
<dbReference type="NCBIfam" id="TIGR02281">
    <property type="entry name" value="clan_AA_DTGA"/>
    <property type="match status" value="1"/>
</dbReference>
<protein>
    <submittedName>
        <fullName evidence="2">Aspartyl protease family protein</fullName>
    </submittedName>
</protein>
<keyword evidence="1" id="KW-0812">Transmembrane</keyword>
<evidence type="ECO:0000313" key="3">
    <source>
        <dbReference type="Proteomes" id="UP000199496"/>
    </source>
</evidence>
<dbReference type="CDD" id="cd05483">
    <property type="entry name" value="retropepsin_like_bacteria"/>
    <property type="match status" value="1"/>
</dbReference>
<keyword evidence="1" id="KW-0472">Membrane</keyword>
<dbReference type="PROSITE" id="PS00141">
    <property type="entry name" value="ASP_PROTEASE"/>
    <property type="match status" value="1"/>
</dbReference>
<dbReference type="GO" id="GO:0004190">
    <property type="term" value="F:aspartic-type endopeptidase activity"/>
    <property type="evidence" value="ECO:0007669"/>
    <property type="project" value="InterPro"/>
</dbReference>
<accession>A0A1H8Z232</accession>
<dbReference type="STRING" id="867345.SAMN05421693_10198"/>
<dbReference type="RefSeq" id="WP_090202368.1">
    <property type="nucleotide sequence ID" value="NZ_FOFO01000001.1"/>
</dbReference>
<evidence type="ECO:0000256" key="1">
    <source>
        <dbReference type="SAM" id="Phobius"/>
    </source>
</evidence>
<sequence length="174" mass="18976">MGHDPSARRAGWIMLALFWMLALATGTWFYQGVLERRDHPNRHLLDDAAEPGASVVLQRNRAGHYMAAGRINGEPVDFLVDTGATHVAISASLAARLGLEATGQAWFETANGRVRGELTVLDEVRLGHLGIGSVRAVILPEIGGDRALLGMSFLNHFDIRVRDGQMVLMVPEAR</sequence>
<dbReference type="SUPFAM" id="SSF50630">
    <property type="entry name" value="Acid proteases"/>
    <property type="match status" value="1"/>
</dbReference>
<name>A0A1H8Z232_9GAMM</name>
<keyword evidence="3" id="KW-1185">Reference proteome</keyword>
<organism evidence="2 3">
    <name type="scientific">Ectothiorhodospira magna</name>
    <dbReference type="NCBI Taxonomy" id="867345"/>
    <lineage>
        <taxon>Bacteria</taxon>
        <taxon>Pseudomonadati</taxon>
        <taxon>Pseudomonadota</taxon>
        <taxon>Gammaproteobacteria</taxon>
        <taxon>Chromatiales</taxon>
        <taxon>Ectothiorhodospiraceae</taxon>
        <taxon>Ectothiorhodospira</taxon>
    </lineage>
</organism>
<gene>
    <name evidence="2" type="ORF">SAMN05421693_10198</name>
</gene>
<dbReference type="EMBL" id="FOFO01000001">
    <property type="protein sequence ID" value="SEP57658.1"/>
    <property type="molecule type" value="Genomic_DNA"/>
</dbReference>
<keyword evidence="2" id="KW-0378">Hydrolase</keyword>
<dbReference type="Gene3D" id="2.40.70.10">
    <property type="entry name" value="Acid Proteases"/>
    <property type="match status" value="1"/>
</dbReference>
<dbReference type="Proteomes" id="UP000199496">
    <property type="component" value="Unassembled WGS sequence"/>
</dbReference>
<dbReference type="InterPro" id="IPR021109">
    <property type="entry name" value="Peptidase_aspartic_dom_sf"/>
</dbReference>
<evidence type="ECO:0000313" key="2">
    <source>
        <dbReference type="EMBL" id="SEP57658.1"/>
    </source>
</evidence>
<feature type="transmembrane region" description="Helical" evidence="1">
    <location>
        <begin position="12"/>
        <end position="30"/>
    </location>
</feature>
<dbReference type="InterPro" id="IPR034122">
    <property type="entry name" value="Retropepsin-like_bacterial"/>
</dbReference>